<evidence type="ECO:0000259" key="3">
    <source>
        <dbReference type="Pfam" id="PF05448"/>
    </source>
</evidence>
<evidence type="ECO:0000313" key="6">
    <source>
        <dbReference type="Proteomes" id="UP000075221"/>
    </source>
</evidence>
<dbReference type="SUPFAM" id="SSF53474">
    <property type="entry name" value="alpha/beta-Hydrolases"/>
    <property type="match status" value="1"/>
</dbReference>
<dbReference type="PANTHER" id="PTHR40111">
    <property type="entry name" value="CEPHALOSPORIN-C DEACETYLASE"/>
    <property type="match status" value="1"/>
</dbReference>
<dbReference type="GO" id="GO:0005976">
    <property type="term" value="P:polysaccharide metabolic process"/>
    <property type="evidence" value="ECO:0007669"/>
    <property type="project" value="TreeGrafter"/>
</dbReference>
<name>A0A142KGQ9_9ACTN</name>
<sequence length="332" mass="35784">MPLTDLSVDEARDFCPEIPEPDGFDEFWATTLDRHEGIGLDVVTTPFDNRQRAVRTWDVRYAGYLGSPVSAWLHVPAGASGPMPVVVSYKGYSSSRGVPFATPFAAAGYAHLVIDPRGQGWAHPNIVENAPDDGPWGGGSGTPGWMTPHLDDPGQHYFRRLYTDAFRGLQVARGLEVADPDRVVLVGHSQGGAQAAAVAGLAAMRGIGLRAVCVDSPFLSCIRRSVDVASAGPYLEVVSYLHAHPGLVGRAFRTLGMFDVVHFASRARARALFSVAMMDPVCPPSTAWAAFNHWGERNPGVLKDINVYPFAEHGAGEEVQTWNQLGLLAQVL</sequence>
<dbReference type="GO" id="GO:0052689">
    <property type="term" value="F:carboxylic ester hydrolase activity"/>
    <property type="evidence" value="ECO:0007669"/>
    <property type="project" value="TreeGrafter"/>
</dbReference>
<dbReference type="KEGG" id="aaci:ASQ49_07815"/>
<feature type="domain" description="Acetyl xylan esterase" evidence="3">
    <location>
        <begin position="1"/>
        <end position="323"/>
    </location>
</feature>
<reference evidence="4 6" key="2">
    <citation type="submission" date="2016-02" db="EMBL/GenBank/DDBJ databases">
        <title>Complete Genome Sequence of Propionibacterium acidipropionici ATCC 55737.</title>
        <authorList>
            <person name="Luna Flores C.H."/>
            <person name="Nielsen L.K."/>
            <person name="Marcellin E."/>
        </authorList>
    </citation>
    <scope>NUCLEOTIDE SEQUENCE [LARGE SCALE GENOMIC DNA]</scope>
    <source>
        <strain evidence="4 6">ATCC 55737</strain>
    </source>
</reference>
<dbReference type="Proteomes" id="UP000075221">
    <property type="component" value="Chromosome"/>
</dbReference>
<dbReference type="EMBL" id="CP014352">
    <property type="protein sequence ID" value="AMS05297.1"/>
    <property type="molecule type" value="Genomic_DNA"/>
</dbReference>
<feature type="binding site" evidence="2">
    <location>
        <position position="92"/>
    </location>
    <ligand>
        <name>substrate</name>
    </ligand>
</feature>
<dbReference type="InterPro" id="IPR039069">
    <property type="entry name" value="CE7"/>
</dbReference>
<feature type="active site" description="Charge relay system" evidence="1">
    <location>
        <position position="279"/>
    </location>
</feature>
<gene>
    <name evidence="5" type="ORF">A8L58_08785</name>
    <name evidence="4" type="ORF">AXH35_07325</name>
</gene>
<dbReference type="Proteomes" id="UP000178666">
    <property type="component" value="Chromosome"/>
</dbReference>
<evidence type="ECO:0000256" key="1">
    <source>
        <dbReference type="PIRSR" id="PIRSR639069-1"/>
    </source>
</evidence>
<dbReference type="Gene3D" id="3.40.50.1820">
    <property type="entry name" value="alpha/beta hydrolase"/>
    <property type="match status" value="1"/>
</dbReference>
<dbReference type="InterPro" id="IPR029058">
    <property type="entry name" value="AB_hydrolase_fold"/>
</dbReference>
<organism evidence="4 6">
    <name type="scientific">Acidipropionibacterium acidipropionici</name>
    <dbReference type="NCBI Taxonomy" id="1748"/>
    <lineage>
        <taxon>Bacteria</taxon>
        <taxon>Bacillati</taxon>
        <taxon>Actinomycetota</taxon>
        <taxon>Actinomycetes</taxon>
        <taxon>Propionibacteriales</taxon>
        <taxon>Propionibacteriaceae</taxon>
        <taxon>Acidipropionibacterium</taxon>
    </lineage>
</organism>
<dbReference type="EMBL" id="CP015970">
    <property type="protein sequence ID" value="AOZ46777.1"/>
    <property type="molecule type" value="Genomic_DNA"/>
</dbReference>
<proteinExistence type="predicted"/>
<feature type="active site" description="Nucleophile" evidence="1">
    <location>
        <position position="189"/>
    </location>
</feature>
<dbReference type="Pfam" id="PF05448">
    <property type="entry name" value="AXE1"/>
    <property type="match status" value="1"/>
</dbReference>
<dbReference type="GeneID" id="88084921"/>
<dbReference type="OrthoDB" id="9770528at2"/>
<keyword evidence="7" id="KW-1185">Reference proteome</keyword>
<dbReference type="InterPro" id="IPR008391">
    <property type="entry name" value="AXE1_dom"/>
</dbReference>
<evidence type="ECO:0000313" key="7">
    <source>
        <dbReference type="Proteomes" id="UP000178666"/>
    </source>
</evidence>
<dbReference type="RefSeq" id="WP_028700922.1">
    <property type="nucleotide sequence ID" value="NZ_CP013126.1"/>
</dbReference>
<feature type="active site" description="Charge relay system" evidence="1">
    <location>
        <position position="313"/>
    </location>
</feature>
<accession>A0A142KGQ9</accession>
<protein>
    <submittedName>
        <fullName evidence="4">Acetylxylan esterase</fullName>
    </submittedName>
</protein>
<dbReference type="PANTHER" id="PTHR40111:SF1">
    <property type="entry name" value="CEPHALOSPORIN-C DEACETYLASE"/>
    <property type="match status" value="1"/>
</dbReference>
<evidence type="ECO:0000313" key="5">
    <source>
        <dbReference type="EMBL" id="AOZ46777.1"/>
    </source>
</evidence>
<evidence type="ECO:0000313" key="4">
    <source>
        <dbReference type="EMBL" id="AMS05297.1"/>
    </source>
</evidence>
<reference evidence="5 7" key="1">
    <citation type="journal article" date="2016" name="Plant Dis.">
        <title>Improved production of propionic acid using genome shuffling.</title>
        <authorList>
            <person name="Luna-Flores C.H."/>
            <person name="Palfreyman R.W."/>
            <person name="Kromer J.O."/>
            <person name="Nielsen L.K."/>
            <person name="Marcellin E."/>
        </authorList>
    </citation>
    <scope>NUCLEOTIDE SEQUENCE [LARGE SCALE GENOMIC DNA]</scope>
    <source>
        <strain evidence="5 7">F3E8</strain>
    </source>
</reference>
<evidence type="ECO:0000256" key="2">
    <source>
        <dbReference type="PIRSR" id="PIRSR639069-2"/>
    </source>
</evidence>
<dbReference type="AlphaFoldDB" id="A0A142KGQ9"/>